<dbReference type="InParanoid" id="D2HVS0"/>
<evidence type="ECO:0000256" key="10">
    <source>
        <dbReference type="ARBA" id="ARBA00023288"/>
    </source>
</evidence>
<keyword evidence="6 12" id="KW-0654">Proteoglycan</keyword>
<organism evidence="13">
    <name type="scientific">Ailuropoda melanoleuca</name>
    <name type="common">Giant panda</name>
    <dbReference type="NCBI Taxonomy" id="9646"/>
    <lineage>
        <taxon>Eukaryota</taxon>
        <taxon>Metazoa</taxon>
        <taxon>Chordata</taxon>
        <taxon>Craniata</taxon>
        <taxon>Vertebrata</taxon>
        <taxon>Euteleostomi</taxon>
        <taxon>Mammalia</taxon>
        <taxon>Eutheria</taxon>
        <taxon>Laurasiatheria</taxon>
        <taxon>Carnivora</taxon>
        <taxon>Caniformia</taxon>
        <taxon>Ursidae</taxon>
        <taxon>Ailuropoda</taxon>
    </lineage>
</organism>
<keyword evidence="5" id="KW-0732">Signal</keyword>
<evidence type="ECO:0000256" key="12">
    <source>
        <dbReference type="RuleBase" id="RU003519"/>
    </source>
</evidence>
<evidence type="ECO:0000256" key="7">
    <source>
        <dbReference type="ARBA" id="ARBA00023136"/>
    </source>
</evidence>
<evidence type="ECO:0000256" key="11">
    <source>
        <dbReference type="RuleBase" id="RU003518"/>
    </source>
</evidence>
<protein>
    <submittedName>
        <fullName evidence="13">Uncharacterized protein</fullName>
    </submittedName>
</protein>
<dbReference type="GO" id="GO:0009966">
    <property type="term" value="P:regulation of signal transduction"/>
    <property type="evidence" value="ECO:0007669"/>
    <property type="project" value="InterPro"/>
</dbReference>
<keyword evidence="9 12" id="KW-0357">Heparan sulfate</keyword>
<keyword evidence="7 12" id="KW-0472">Membrane</keyword>
<keyword evidence="4 12" id="KW-0336">GPI-anchor</keyword>
<reference evidence="13" key="1">
    <citation type="journal article" date="2010" name="Nature">
        <title>The sequence and de novo assembly of the giant panda genome.</title>
        <authorList>
            <person name="Li R."/>
            <person name="Fan W."/>
            <person name="Tian G."/>
            <person name="Zhu H."/>
            <person name="He L."/>
            <person name="Cai J."/>
            <person name="Huang Q."/>
            <person name="Cai Q."/>
            <person name="Li B."/>
            <person name="Bai Y."/>
            <person name="Zhang Z."/>
            <person name="Zhang Y."/>
            <person name="Wang W."/>
            <person name="Li J."/>
            <person name="Wei F."/>
            <person name="Li H."/>
            <person name="Jian M."/>
            <person name="Li J."/>
            <person name="Zhang Z."/>
            <person name="Nielsen R."/>
            <person name="Li D."/>
            <person name="Gu W."/>
            <person name="Yang Z."/>
            <person name="Xuan Z."/>
            <person name="Ryder O.A."/>
            <person name="Leung F.C."/>
            <person name="Zhou Y."/>
            <person name="Cao J."/>
            <person name="Sun X."/>
            <person name="Fu Y."/>
            <person name="Fang X."/>
            <person name="Guo X."/>
            <person name="Wang B."/>
            <person name="Hou R."/>
            <person name="Shen F."/>
            <person name="Mu B."/>
            <person name="Ni P."/>
            <person name="Lin R."/>
            <person name="Qian W."/>
            <person name="Wang G."/>
            <person name="Yu C."/>
            <person name="Nie W."/>
            <person name="Wang J."/>
            <person name="Wu Z."/>
            <person name="Liang H."/>
            <person name="Min J."/>
            <person name="Wu Q."/>
            <person name="Cheng S."/>
            <person name="Ruan J."/>
            <person name="Wang M."/>
            <person name="Shi Z."/>
            <person name="Wen M."/>
            <person name="Liu B."/>
            <person name="Ren X."/>
            <person name="Zheng H."/>
            <person name="Dong D."/>
            <person name="Cook K."/>
            <person name="Shan G."/>
            <person name="Zhang H."/>
            <person name="Kosiol C."/>
            <person name="Xie X."/>
            <person name="Lu Z."/>
            <person name="Zheng H."/>
            <person name="Li Y."/>
            <person name="Steiner C.C."/>
            <person name="Lam T.T."/>
            <person name="Lin S."/>
            <person name="Zhang Q."/>
            <person name="Li G."/>
            <person name="Tian J."/>
            <person name="Gong T."/>
            <person name="Liu H."/>
            <person name="Zhang D."/>
            <person name="Fang L."/>
            <person name="Ye C."/>
            <person name="Zhang J."/>
            <person name="Hu W."/>
            <person name="Xu A."/>
            <person name="Ren Y."/>
            <person name="Zhang G."/>
            <person name="Bruford M.W."/>
            <person name="Li Q."/>
            <person name="Ma L."/>
            <person name="Guo Y."/>
            <person name="An N."/>
            <person name="Hu Y."/>
            <person name="Zheng Y."/>
            <person name="Shi Y."/>
            <person name="Li Z."/>
            <person name="Liu Q."/>
            <person name="Chen Y."/>
            <person name="Zhao J."/>
            <person name="Qu N."/>
            <person name="Zhao S."/>
            <person name="Tian F."/>
            <person name="Wang X."/>
            <person name="Wang H."/>
            <person name="Xu L."/>
            <person name="Liu X."/>
            <person name="Vinar T."/>
            <person name="Wang Y."/>
            <person name="Lam T.W."/>
            <person name="Yiu S.M."/>
            <person name="Liu S."/>
            <person name="Zhang H."/>
            <person name="Li D."/>
            <person name="Huang Y."/>
            <person name="Wang X."/>
            <person name="Yang G."/>
            <person name="Jiang Z."/>
            <person name="Wang J."/>
            <person name="Qin N."/>
            <person name="Li L."/>
            <person name="Li J."/>
            <person name="Bolund L."/>
            <person name="Kristiansen K."/>
            <person name="Wong G.K."/>
            <person name="Olson M."/>
            <person name="Zhang X."/>
            <person name="Li S."/>
            <person name="Yang H."/>
            <person name="Wang J."/>
            <person name="Wang J."/>
        </authorList>
    </citation>
    <scope>NUCLEOTIDE SEQUENCE [LARGE SCALE GENOMIC DNA]</scope>
</reference>
<dbReference type="GO" id="GO:1905475">
    <property type="term" value="P:regulation of protein localization to membrane"/>
    <property type="evidence" value="ECO:0007669"/>
    <property type="project" value="TreeGrafter"/>
</dbReference>
<name>D2HVS0_AILME</name>
<dbReference type="GO" id="GO:0016477">
    <property type="term" value="P:cell migration"/>
    <property type="evidence" value="ECO:0007669"/>
    <property type="project" value="TreeGrafter"/>
</dbReference>
<gene>
    <name evidence="13" type="ORF">PANDA_016493</name>
</gene>
<dbReference type="GO" id="GO:0005886">
    <property type="term" value="C:plasma membrane"/>
    <property type="evidence" value="ECO:0007669"/>
    <property type="project" value="UniProtKB-SubCell"/>
</dbReference>
<dbReference type="GO" id="GO:0045202">
    <property type="term" value="C:synapse"/>
    <property type="evidence" value="ECO:0007669"/>
    <property type="project" value="TreeGrafter"/>
</dbReference>
<dbReference type="GO" id="GO:0009986">
    <property type="term" value="C:cell surface"/>
    <property type="evidence" value="ECO:0007669"/>
    <property type="project" value="TreeGrafter"/>
</dbReference>
<dbReference type="Pfam" id="PF01153">
    <property type="entry name" value="Glypican"/>
    <property type="match status" value="1"/>
</dbReference>
<keyword evidence="3" id="KW-1003">Cell membrane</keyword>
<dbReference type="PANTHER" id="PTHR10822:SF31">
    <property type="entry name" value="GLYPICAN-6"/>
    <property type="match status" value="1"/>
</dbReference>
<evidence type="ECO:0000256" key="8">
    <source>
        <dbReference type="ARBA" id="ARBA00023180"/>
    </source>
</evidence>
<comment type="function">
    <text evidence="12">Cell surface proteoglycan.</text>
</comment>
<keyword evidence="8" id="KW-0325">Glycoprotein</keyword>
<dbReference type="EMBL" id="GL193490">
    <property type="protein sequence ID" value="EFB23131.1"/>
    <property type="molecule type" value="Genomic_DNA"/>
</dbReference>
<sequence>MAESSLVGWRMNGNRATWGAGGKQESPYTQRMQDGVNRRGRINREYRLFIHHRAFTKLWYDKVTGDLYARSALNVRVFLTVCWCDFSYNHSARGSNSAETFFRGARREHLRICPQEYTCCTTEMEDKLSQQSKLEFENLVEETSHFVRTTFVSRHKKFDDFTVLLEAAVYLGQFLLIVEFRH</sequence>
<evidence type="ECO:0000256" key="6">
    <source>
        <dbReference type="ARBA" id="ARBA00022974"/>
    </source>
</evidence>
<evidence type="ECO:0000256" key="2">
    <source>
        <dbReference type="ARBA" id="ARBA00010260"/>
    </source>
</evidence>
<dbReference type="GO" id="GO:0098552">
    <property type="term" value="C:side of membrane"/>
    <property type="evidence" value="ECO:0007669"/>
    <property type="project" value="UniProtKB-KW"/>
</dbReference>
<dbReference type="AlphaFoldDB" id="D2HVS0"/>
<evidence type="ECO:0000256" key="1">
    <source>
        <dbReference type="ARBA" id="ARBA00004609"/>
    </source>
</evidence>
<comment type="subcellular location">
    <subcellularLocation>
        <location evidence="1 12">Cell membrane</location>
        <topology evidence="1 12">Lipid-anchor</topology>
        <topology evidence="1 12">GPI-anchor</topology>
    </subcellularLocation>
</comment>
<evidence type="ECO:0000256" key="5">
    <source>
        <dbReference type="ARBA" id="ARBA00022729"/>
    </source>
</evidence>
<evidence type="ECO:0000256" key="4">
    <source>
        <dbReference type="ARBA" id="ARBA00022622"/>
    </source>
</evidence>
<evidence type="ECO:0000256" key="3">
    <source>
        <dbReference type="ARBA" id="ARBA00022475"/>
    </source>
</evidence>
<dbReference type="PANTHER" id="PTHR10822">
    <property type="entry name" value="GLYPICAN"/>
    <property type="match status" value="1"/>
</dbReference>
<dbReference type="GO" id="GO:0005576">
    <property type="term" value="C:extracellular region"/>
    <property type="evidence" value="ECO:0007669"/>
    <property type="project" value="TreeGrafter"/>
</dbReference>
<comment type="similarity">
    <text evidence="2 11">Belongs to the glypican family.</text>
</comment>
<keyword evidence="10 12" id="KW-0449">Lipoprotein</keyword>
<evidence type="ECO:0000313" key="13">
    <source>
        <dbReference type="EMBL" id="EFB23131.1"/>
    </source>
</evidence>
<accession>D2HVS0</accession>
<dbReference type="InterPro" id="IPR001863">
    <property type="entry name" value="Glypican"/>
</dbReference>
<proteinExistence type="inferred from homology"/>
<evidence type="ECO:0000256" key="9">
    <source>
        <dbReference type="ARBA" id="ARBA00023207"/>
    </source>
</evidence>